<comment type="caution">
    <text evidence="8">The sequence shown here is derived from an EMBL/GenBank/DDBJ whole genome shotgun (WGS) entry which is preliminary data.</text>
</comment>
<evidence type="ECO:0000256" key="3">
    <source>
        <dbReference type="ARBA" id="ARBA00012757"/>
    </source>
</evidence>
<organism evidence="8 9">
    <name type="scientific">Brachionus calyciflorus</name>
    <dbReference type="NCBI Taxonomy" id="104777"/>
    <lineage>
        <taxon>Eukaryota</taxon>
        <taxon>Metazoa</taxon>
        <taxon>Spiralia</taxon>
        <taxon>Gnathifera</taxon>
        <taxon>Rotifera</taxon>
        <taxon>Eurotatoria</taxon>
        <taxon>Monogononta</taxon>
        <taxon>Pseudotrocha</taxon>
        <taxon>Ploima</taxon>
        <taxon>Brachionidae</taxon>
        <taxon>Brachionus</taxon>
    </lineage>
</organism>
<evidence type="ECO:0000313" key="8">
    <source>
        <dbReference type="EMBL" id="CAF1124260.1"/>
    </source>
</evidence>
<dbReference type="EMBL" id="CAJNOC010009054">
    <property type="protein sequence ID" value="CAF1124260.1"/>
    <property type="molecule type" value="Genomic_DNA"/>
</dbReference>
<keyword evidence="9" id="KW-1185">Reference proteome</keyword>
<keyword evidence="6 7" id="KW-0326">Glycosidase</keyword>
<dbReference type="PRINTS" id="PR00744">
    <property type="entry name" value="GLHYDRLASE37"/>
</dbReference>
<evidence type="ECO:0000256" key="4">
    <source>
        <dbReference type="ARBA" id="ARBA00019905"/>
    </source>
</evidence>
<evidence type="ECO:0000313" key="9">
    <source>
        <dbReference type="Proteomes" id="UP000663879"/>
    </source>
</evidence>
<dbReference type="InterPro" id="IPR012341">
    <property type="entry name" value="6hp_glycosidase-like_sf"/>
</dbReference>
<evidence type="ECO:0000256" key="6">
    <source>
        <dbReference type="ARBA" id="ARBA00023295"/>
    </source>
</evidence>
<dbReference type="OrthoDB" id="3542292at2759"/>
<reference evidence="8" key="1">
    <citation type="submission" date="2021-02" db="EMBL/GenBank/DDBJ databases">
        <authorList>
            <person name="Nowell W R."/>
        </authorList>
    </citation>
    <scope>NUCLEOTIDE SEQUENCE</scope>
    <source>
        <strain evidence="8">Ploen Becks lab</strain>
    </source>
</reference>
<accession>A0A814QT30</accession>
<sequence>MDYLDKYSNSKIFEAEKLYLNEKFLRCVKFFNPNVDSKSIVDRATRKPIDQVLKALENLNENNVDDIEYFINTYLHEPGIEIIRADLTDWSEMPKFIKSLKNEELKNFCLALNKVWIDLYKKLDLSKLEHECVSSHLPMRYPFIVPGGRFIEIYYWDTYWTIEGLLVCGMIDTVRQMIENFMFFIKKFGFIPNGSRIYYLNRSQPPYFAQMVMKYFEYCTNSDSLDRKTKIEIKKFVLNEAYDCILKEYRYWVNEKSIEILFDEKLKRKFKFSIYTTKMRCMPRPESYFEDLDTSSECKTDEERSKLYCDIIAAAESGYDFSSRWFKDPMKMSTIQTSDLVPVDLNSVLFKTEMILSRLNEIKRDDTKCRYFKKLAFKRRLAINKLLWSSDNYCWADYNFKTKKLTDHF</sequence>
<dbReference type="InterPro" id="IPR001661">
    <property type="entry name" value="Glyco_hydro_37"/>
</dbReference>
<evidence type="ECO:0000256" key="5">
    <source>
        <dbReference type="ARBA" id="ARBA00022801"/>
    </source>
</evidence>
<dbReference type="GO" id="GO:0004555">
    <property type="term" value="F:alpha,alpha-trehalase activity"/>
    <property type="evidence" value="ECO:0007669"/>
    <property type="project" value="UniProtKB-EC"/>
</dbReference>
<dbReference type="PROSITE" id="PS00927">
    <property type="entry name" value="TREHALASE_1"/>
    <property type="match status" value="1"/>
</dbReference>
<dbReference type="EC" id="3.2.1.28" evidence="3 7"/>
<dbReference type="Pfam" id="PF01204">
    <property type="entry name" value="Trehalase"/>
    <property type="match status" value="1"/>
</dbReference>
<evidence type="ECO:0000256" key="1">
    <source>
        <dbReference type="ARBA" id="ARBA00001576"/>
    </source>
</evidence>
<dbReference type="SUPFAM" id="SSF48208">
    <property type="entry name" value="Six-hairpin glycosidases"/>
    <property type="match status" value="1"/>
</dbReference>
<dbReference type="AlphaFoldDB" id="A0A814QT30"/>
<evidence type="ECO:0000256" key="7">
    <source>
        <dbReference type="RuleBase" id="RU361180"/>
    </source>
</evidence>
<dbReference type="InterPro" id="IPR018232">
    <property type="entry name" value="Glyco_hydro_37_CS"/>
</dbReference>
<dbReference type="PANTHER" id="PTHR23403">
    <property type="entry name" value="TREHALASE"/>
    <property type="match status" value="1"/>
</dbReference>
<gene>
    <name evidence="8" type="ORF">OXX778_LOCUS22182</name>
</gene>
<keyword evidence="5 7" id="KW-0378">Hydrolase</keyword>
<dbReference type="GO" id="GO:0005993">
    <property type="term" value="P:trehalose catabolic process"/>
    <property type="evidence" value="ECO:0007669"/>
    <property type="project" value="TreeGrafter"/>
</dbReference>
<comment type="catalytic activity">
    <reaction evidence="1 7">
        <text>alpha,alpha-trehalose + H2O = alpha-D-glucose + beta-D-glucose</text>
        <dbReference type="Rhea" id="RHEA:32675"/>
        <dbReference type="ChEBI" id="CHEBI:15377"/>
        <dbReference type="ChEBI" id="CHEBI:15903"/>
        <dbReference type="ChEBI" id="CHEBI:16551"/>
        <dbReference type="ChEBI" id="CHEBI:17925"/>
        <dbReference type="EC" id="3.2.1.28"/>
    </reaction>
</comment>
<dbReference type="Proteomes" id="UP000663879">
    <property type="component" value="Unassembled WGS sequence"/>
</dbReference>
<dbReference type="InterPro" id="IPR008928">
    <property type="entry name" value="6-hairpin_glycosidase_sf"/>
</dbReference>
<proteinExistence type="inferred from homology"/>
<name>A0A814QT30_9BILA</name>
<dbReference type="PANTHER" id="PTHR23403:SF1">
    <property type="entry name" value="TREHALASE"/>
    <property type="match status" value="1"/>
</dbReference>
<feature type="non-terminal residue" evidence="8">
    <location>
        <position position="409"/>
    </location>
</feature>
<comment type="similarity">
    <text evidence="2 7">Belongs to the glycosyl hydrolase 37 family.</text>
</comment>
<protein>
    <recommendedName>
        <fullName evidence="4 7">Trehalase</fullName>
        <ecNumber evidence="3 7">3.2.1.28</ecNumber>
    </recommendedName>
    <alternativeName>
        <fullName evidence="7">Alpha-trehalose glucohydrolase</fullName>
    </alternativeName>
</protein>
<evidence type="ECO:0000256" key="2">
    <source>
        <dbReference type="ARBA" id="ARBA00005615"/>
    </source>
</evidence>
<dbReference type="Gene3D" id="1.50.10.10">
    <property type="match status" value="1"/>
</dbReference>